<dbReference type="InterPro" id="IPR051163">
    <property type="entry name" value="Sodium:Solute_Symporter_SSF"/>
</dbReference>
<keyword evidence="9 13" id="KW-0472">Membrane</keyword>
<dbReference type="GO" id="GO:0005886">
    <property type="term" value="C:plasma membrane"/>
    <property type="evidence" value="ECO:0007669"/>
    <property type="project" value="UniProtKB-SubCell"/>
</dbReference>
<dbReference type="AlphaFoldDB" id="A0A0L0CPB2"/>
<sequence length="634" mass="70706">KLLSPKNSIQISKYLEDLKQKKTHKMSFKLNVDEVRTNLQRFGWPDYLVFILMLASCALIGIYFALKMRKKSQQNTELSNKDAEDDYLVGGRKMTIFPITMSLISSFISGITLLGTPTEVYLYGTQYLYIIGSMITMGFLMHYLYLPVYHELKLISTYQYLESRFDRKVRLFGSILFICGTMLWLPIVIYVPALAFNQATGANIHFVTPMVCLVCIFYTCVGGLKAVVWTDVIQTLIMCGAMVLIMIKGTIDIGGPGVVFQKALESGRIEPPNFTFDITERYTVYSLVIGGVPHWLKSNAINQNMIQRYLSLPTLKKAQSAIWYFILGVLIFLVICGYSGLLIYATYSDCDPLETKLAKRNDQLLPLLVMETLGDLPGLPGLFVAGVFSAALSSLSTGLNSMSAVILEDFFKMFSRKPLTKRQTSYIMRIVVVVFGFLCVGLVFVVEQLGTVLQLSITLSSVANGPLLGIFTLGVMLPWVGEIGALVGGCTGLIFMAWMCIKAQLDKISGAVVYVRKPFTTLGCNYTFPDMAALNLVAENVTETLEEASDVPFKIYNISYLYYTMVGAVITIAVATIVSFCLGFNSVNRVDPKLLSPFVRRWLERRKLQKSVVSTSTDPKLTNGNFKTIQETKT</sequence>
<gene>
    <name evidence="14" type="ORF">FF38_06448</name>
</gene>
<feature type="transmembrane region" description="Helical" evidence="13">
    <location>
        <begin position="96"/>
        <end position="115"/>
    </location>
</feature>
<organism evidence="14 15">
    <name type="scientific">Lucilia cuprina</name>
    <name type="common">Green bottle fly</name>
    <name type="synonym">Australian sheep blowfly</name>
    <dbReference type="NCBI Taxonomy" id="7375"/>
    <lineage>
        <taxon>Eukaryota</taxon>
        <taxon>Metazoa</taxon>
        <taxon>Ecdysozoa</taxon>
        <taxon>Arthropoda</taxon>
        <taxon>Hexapoda</taxon>
        <taxon>Insecta</taxon>
        <taxon>Pterygota</taxon>
        <taxon>Neoptera</taxon>
        <taxon>Endopterygota</taxon>
        <taxon>Diptera</taxon>
        <taxon>Brachycera</taxon>
        <taxon>Muscomorpha</taxon>
        <taxon>Oestroidea</taxon>
        <taxon>Calliphoridae</taxon>
        <taxon>Luciliinae</taxon>
        <taxon>Lucilia</taxon>
    </lineage>
</organism>
<feature type="transmembrane region" description="Helical" evidence="13">
    <location>
        <begin position="47"/>
        <end position="66"/>
    </location>
</feature>
<name>A0A0L0CPB2_LUCCU</name>
<feature type="region of interest" description="Disordered" evidence="12">
    <location>
        <begin position="614"/>
        <end position="634"/>
    </location>
</feature>
<evidence type="ECO:0000256" key="1">
    <source>
        <dbReference type="ARBA" id="ARBA00004651"/>
    </source>
</evidence>
<dbReference type="GO" id="GO:0006814">
    <property type="term" value="P:sodium ion transport"/>
    <property type="evidence" value="ECO:0007669"/>
    <property type="project" value="UniProtKB-KW"/>
</dbReference>
<evidence type="ECO:0000313" key="15">
    <source>
        <dbReference type="Proteomes" id="UP000037069"/>
    </source>
</evidence>
<evidence type="ECO:0000256" key="2">
    <source>
        <dbReference type="ARBA" id="ARBA00006434"/>
    </source>
</evidence>
<keyword evidence="3" id="KW-0813">Transport</keyword>
<dbReference type="PANTHER" id="PTHR42985:SF5">
    <property type="entry name" value="FI02094P-RELATED"/>
    <property type="match status" value="1"/>
</dbReference>
<feature type="transmembrane region" description="Helical" evidence="13">
    <location>
        <begin position="560"/>
        <end position="584"/>
    </location>
</feature>
<protein>
    <recommendedName>
        <fullName evidence="16">Sodium-coupled monocarboxylate transporter 1</fullName>
    </recommendedName>
</protein>
<keyword evidence="4" id="KW-1003">Cell membrane</keyword>
<dbReference type="NCBIfam" id="TIGR00813">
    <property type="entry name" value="sss"/>
    <property type="match status" value="1"/>
</dbReference>
<evidence type="ECO:0000256" key="7">
    <source>
        <dbReference type="ARBA" id="ARBA00023053"/>
    </source>
</evidence>
<feature type="non-terminal residue" evidence="14">
    <location>
        <position position="1"/>
    </location>
</feature>
<dbReference type="InterPro" id="IPR038377">
    <property type="entry name" value="Na/Glc_symporter_sf"/>
</dbReference>
<feature type="transmembrane region" description="Helical" evidence="13">
    <location>
        <begin position="127"/>
        <end position="148"/>
    </location>
</feature>
<evidence type="ECO:0000256" key="10">
    <source>
        <dbReference type="ARBA" id="ARBA00023201"/>
    </source>
</evidence>
<dbReference type="PANTHER" id="PTHR42985">
    <property type="entry name" value="SODIUM-COUPLED MONOCARBOXYLATE TRANSPORTER"/>
    <property type="match status" value="1"/>
</dbReference>
<keyword evidence="6 13" id="KW-1133">Transmembrane helix</keyword>
<reference evidence="14 15" key="1">
    <citation type="journal article" date="2015" name="Nat. Commun.">
        <title>Lucilia cuprina genome unlocks parasitic fly biology to underpin future interventions.</title>
        <authorList>
            <person name="Anstead C.A."/>
            <person name="Korhonen P.K."/>
            <person name="Young N.D."/>
            <person name="Hall R.S."/>
            <person name="Jex A.R."/>
            <person name="Murali S.C."/>
            <person name="Hughes D.S."/>
            <person name="Lee S.F."/>
            <person name="Perry T."/>
            <person name="Stroehlein A.J."/>
            <person name="Ansell B.R."/>
            <person name="Breugelmans B."/>
            <person name="Hofmann A."/>
            <person name="Qu J."/>
            <person name="Dugan S."/>
            <person name="Lee S.L."/>
            <person name="Chao H."/>
            <person name="Dinh H."/>
            <person name="Han Y."/>
            <person name="Doddapaneni H.V."/>
            <person name="Worley K.C."/>
            <person name="Muzny D.M."/>
            <person name="Ioannidis P."/>
            <person name="Waterhouse R.M."/>
            <person name="Zdobnov E.M."/>
            <person name="James P.J."/>
            <person name="Bagnall N.H."/>
            <person name="Kotze A.C."/>
            <person name="Gibbs R.A."/>
            <person name="Richards S."/>
            <person name="Batterham P."/>
            <person name="Gasser R.B."/>
        </authorList>
    </citation>
    <scope>NUCLEOTIDE SEQUENCE [LARGE SCALE GENOMIC DNA]</scope>
    <source>
        <strain evidence="14 15">LS</strain>
        <tissue evidence="14">Full body</tissue>
    </source>
</reference>
<evidence type="ECO:0008006" key="16">
    <source>
        <dbReference type="Google" id="ProtNLM"/>
    </source>
</evidence>
<evidence type="ECO:0000256" key="8">
    <source>
        <dbReference type="ARBA" id="ARBA00023065"/>
    </source>
</evidence>
<dbReference type="Proteomes" id="UP000037069">
    <property type="component" value="Unassembled WGS sequence"/>
</dbReference>
<feature type="transmembrane region" description="Helical" evidence="13">
    <location>
        <begin position="483"/>
        <end position="505"/>
    </location>
</feature>
<dbReference type="GO" id="GO:0015293">
    <property type="term" value="F:symporter activity"/>
    <property type="evidence" value="ECO:0007669"/>
    <property type="project" value="TreeGrafter"/>
</dbReference>
<feature type="transmembrane region" description="Helical" evidence="13">
    <location>
        <begin position="382"/>
        <end position="406"/>
    </location>
</feature>
<evidence type="ECO:0000256" key="12">
    <source>
        <dbReference type="SAM" id="MobiDB-lite"/>
    </source>
</evidence>
<evidence type="ECO:0000256" key="6">
    <source>
        <dbReference type="ARBA" id="ARBA00022989"/>
    </source>
</evidence>
<evidence type="ECO:0000256" key="13">
    <source>
        <dbReference type="SAM" id="Phobius"/>
    </source>
</evidence>
<feature type="transmembrane region" description="Helical" evidence="13">
    <location>
        <begin position="169"/>
        <end position="191"/>
    </location>
</feature>
<keyword evidence="15" id="KW-1185">Reference proteome</keyword>
<dbReference type="CDD" id="cd11492">
    <property type="entry name" value="SLC5sbd_NIS-SMVT"/>
    <property type="match status" value="1"/>
</dbReference>
<dbReference type="InterPro" id="IPR001734">
    <property type="entry name" value="Na/solute_symporter"/>
</dbReference>
<dbReference type="Gene3D" id="1.20.1730.10">
    <property type="entry name" value="Sodium/glucose cotransporter"/>
    <property type="match status" value="1"/>
</dbReference>
<proteinExistence type="inferred from homology"/>
<comment type="similarity">
    <text evidence="2 11">Belongs to the sodium:solute symporter (SSF) (TC 2.A.21) family.</text>
</comment>
<keyword evidence="10" id="KW-0739">Sodium transport</keyword>
<evidence type="ECO:0000256" key="4">
    <source>
        <dbReference type="ARBA" id="ARBA00022475"/>
    </source>
</evidence>
<evidence type="ECO:0000256" key="5">
    <source>
        <dbReference type="ARBA" id="ARBA00022692"/>
    </source>
</evidence>
<dbReference type="Pfam" id="PF00474">
    <property type="entry name" value="SSF"/>
    <property type="match status" value="1"/>
</dbReference>
<accession>A0A0L0CPB2</accession>
<feature type="transmembrane region" description="Helical" evidence="13">
    <location>
        <begin position="426"/>
        <end position="446"/>
    </location>
</feature>
<dbReference type="OMA" id="FVGWPII"/>
<evidence type="ECO:0000256" key="3">
    <source>
        <dbReference type="ARBA" id="ARBA00022448"/>
    </source>
</evidence>
<evidence type="ECO:0000313" key="14">
    <source>
        <dbReference type="EMBL" id="KNC34106.1"/>
    </source>
</evidence>
<dbReference type="PROSITE" id="PS50283">
    <property type="entry name" value="NA_SOLUT_SYMP_3"/>
    <property type="match status" value="1"/>
</dbReference>
<feature type="transmembrane region" description="Helical" evidence="13">
    <location>
        <begin position="203"/>
        <end position="221"/>
    </location>
</feature>
<comment type="caution">
    <text evidence="14">The sequence shown here is derived from an EMBL/GenBank/DDBJ whole genome shotgun (WGS) entry which is preliminary data.</text>
</comment>
<keyword evidence="7" id="KW-0915">Sodium</keyword>
<dbReference type="EMBL" id="JRES01000104">
    <property type="protein sequence ID" value="KNC34106.1"/>
    <property type="molecule type" value="Genomic_DNA"/>
</dbReference>
<dbReference type="STRING" id="7375.A0A0L0CPB2"/>
<evidence type="ECO:0000256" key="11">
    <source>
        <dbReference type="RuleBase" id="RU362091"/>
    </source>
</evidence>
<evidence type="ECO:0000256" key="9">
    <source>
        <dbReference type="ARBA" id="ARBA00023136"/>
    </source>
</evidence>
<dbReference type="OrthoDB" id="6132759at2759"/>
<feature type="transmembrane region" description="Helical" evidence="13">
    <location>
        <begin position="452"/>
        <end position="476"/>
    </location>
</feature>
<comment type="subcellular location">
    <subcellularLocation>
        <location evidence="1">Cell membrane</location>
        <topology evidence="1">Multi-pass membrane protein</topology>
    </subcellularLocation>
</comment>
<keyword evidence="8" id="KW-0406">Ion transport</keyword>
<feature type="transmembrane region" description="Helical" evidence="13">
    <location>
        <begin position="321"/>
        <end position="347"/>
    </location>
</feature>
<keyword evidence="5 13" id="KW-0812">Transmembrane</keyword>